<keyword evidence="1" id="KW-0732">Signal</keyword>
<reference evidence="2" key="1">
    <citation type="journal article" date="2023" name="G3 (Bethesda)">
        <title>Whole genome assembly and annotation of the endangered Caribbean coral Acropora cervicornis.</title>
        <authorList>
            <person name="Selwyn J.D."/>
            <person name="Vollmer S.V."/>
        </authorList>
    </citation>
    <scope>NUCLEOTIDE SEQUENCE</scope>
    <source>
        <strain evidence="2">K2</strain>
    </source>
</reference>
<dbReference type="Proteomes" id="UP001249851">
    <property type="component" value="Unassembled WGS sequence"/>
</dbReference>
<feature type="signal peptide" evidence="1">
    <location>
        <begin position="1"/>
        <end position="21"/>
    </location>
</feature>
<protein>
    <submittedName>
        <fullName evidence="2">Uncharacterized protein</fullName>
    </submittedName>
</protein>
<organism evidence="2 3">
    <name type="scientific">Acropora cervicornis</name>
    <name type="common">Staghorn coral</name>
    <dbReference type="NCBI Taxonomy" id="6130"/>
    <lineage>
        <taxon>Eukaryota</taxon>
        <taxon>Metazoa</taxon>
        <taxon>Cnidaria</taxon>
        <taxon>Anthozoa</taxon>
        <taxon>Hexacorallia</taxon>
        <taxon>Scleractinia</taxon>
        <taxon>Astrocoeniina</taxon>
        <taxon>Acroporidae</taxon>
        <taxon>Acropora</taxon>
    </lineage>
</organism>
<feature type="chain" id="PRO_5042205041" evidence="1">
    <location>
        <begin position="22"/>
        <end position="79"/>
    </location>
</feature>
<evidence type="ECO:0000313" key="3">
    <source>
        <dbReference type="Proteomes" id="UP001249851"/>
    </source>
</evidence>
<reference evidence="2" key="2">
    <citation type="journal article" date="2023" name="Science">
        <title>Genomic signatures of disease resistance in endangered staghorn corals.</title>
        <authorList>
            <person name="Vollmer S.V."/>
            <person name="Selwyn J.D."/>
            <person name="Despard B.A."/>
            <person name="Roesel C.L."/>
        </authorList>
    </citation>
    <scope>NUCLEOTIDE SEQUENCE</scope>
    <source>
        <strain evidence="2">K2</strain>
    </source>
</reference>
<evidence type="ECO:0000256" key="1">
    <source>
        <dbReference type="SAM" id="SignalP"/>
    </source>
</evidence>
<dbReference type="AlphaFoldDB" id="A0AAD9QZA9"/>
<proteinExistence type="predicted"/>
<accession>A0AAD9QZA9</accession>
<evidence type="ECO:0000313" key="2">
    <source>
        <dbReference type="EMBL" id="KAK2569875.1"/>
    </source>
</evidence>
<comment type="caution">
    <text evidence="2">The sequence shown here is derived from an EMBL/GenBank/DDBJ whole genome shotgun (WGS) entry which is preliminary data.</text>
</comment>
<keyword evidence="3" id="KW-1185">Reference proteome</keyword>
<dbReference type="EMBL" id="JARQWQ010000009">
    <property type="protein sequence ID" value="KAK2569875.1"/>
    <property type="molecule type" value="Genomic_DNA"/>
</dbReference>
<name>A0AAD9QZA9_ACRCE</name>
<gene>
    <name evidence="2" type="ORF">P5673_005730</name>
</gene>
<sequence>MKKILLAIVLIGLLAETLVKSGEALIRAGRDHVPFRTVDRDAEIVRELLNNGDHLSNFKRDRRWRNRENEARREWQDGK</sequence>